<keyword evidence="6" id="KW-0106">Calcium</keyword>
<evidence type="ECO:0000256" key="7">
    <source>
        <dbReference type="ARBA" id="ARBA00023157"/>
    </source>
</evidence>
<protein>
    <recommendedName>
        <fullName evidence="15">Mucin-like protein</fullName>
    </recommendedName>
</protein>
<dbReference type="SMART" id="SM00179">
    <property type="entry name" value="EGF_CA"/>
    <property type="match status" value="9"/>
</dbReference>
<dbReference type="PROSITE" id="PS00022">
    <property type="entry name" value="EGF_1"/>
    <property type="match status" value="1"/>
</dbReference>
<keyword evidence="4" id="KW-0732">Signal</keyword>
<dbReference type="Gene3D" id="2.10.25.10">
    <property type="entry name" value="Laminin"/>
    <property type="match status" value="11"/>
</dbReference>
<dbReference type="InterPro" id="IPR036364">
    <property type="entry name" value="SEA_dom_sf"/>
</dbReference>
<keyword evidence="10" id="KW-0472">Membrane</keyword>
<reference evidence="14" key="1">
    <citation type="journal article" date="2008" name="Nature">
        <title>The amphioxus genome and the evolution of the chordate karyotype.</title>
        <authorList>
            <consortium name="US DOE Joint Genome Institute (JGI-PGF)"/>
            <person name="Putnam N.H."/>
            <person name="Butts T."/>
            <person name="Ferrier D.E.K."/>
            <person name="Furlong R.F."/>
            <person name="Hellsten U."/>
            <person name="Kawashima T."/>
            <person name="Robinson-Rechavi M."/>
            <person name="Shoguchi E."/>
            <person name="Terry A."/>
            <person name="Yu J.-K."/>
            <person name="Benito-Gutierrez E.L."/>
            <person name="Dubchak I."/>
            <person name="Garcia-Fernandez J."/>
            <person name="Gibson-Brown J.J."/>
            <person name="Grigoriev I.V."/>
            <person name="Horton A.C."/>
            <person name="de Jong P.J."/>
            <person name="Jurka J."/>
            <person name="Kapitonov V.V."/>
            <person name="Kohara Y."/>
            <person name="Kuroki Y."/>
            <person name="Lindquist E."/>
            <person name="Lucas S."/>
            <person name="Osoegawa K."/>
            <person name="Pennacchio L.A."/>
            <person name="Salamov A.A."/>
            <person name="Satou Y."/>
            <person name="Sauka-Spengler T."/>
            <person name="Schmutz J."/>
            <person name="Shin-I T."/>
            <person name="Toyoda A."/>
            <person name="Bronner-Fraser M."/>
            <person name="Fujiyama A."/>
            <person name="Holland L.Z."/>
            <person name="Holland P.W.H."/>
            <person name="Satoh N."/>
            <person name="Rokhsar D.S."/>
        </authorList>
    </citation>
    <scope>NUCLEOTIDE SEQUENCE [LARGE SCALE GENOMIC DNA]</scope>
    <source>
        <strain evidence="14">S238N-H82</strain>
        <tissue evidence="14">Testes</tissue>
    </source>
</reference>
<dbReference type="GO" id="GO:0005509">
    <property type="term" value="F:calcium ion binding"/>
    <property type="evidence" value="ECO:0007669"/>
    <property type="project" value="InterPro"/>
</dbReference>
<evidence type="ECO:0000256" key="4">
    <source>
        <dbReference type="ARBA" id="ARBA00022729"/>
    </source>
</evidence>
<keyword evidence="10" id="KW-1133">Transmembrane helix</keyword>
<feature type="domain" description="EGF-like" evidence="12">
    <location>
        <begin position="809"/>
        <end position="846"/>
    </location>
</feature>
<evidence type="ECO:0000256" key="1">
    <source>
        <dbReference type="ARBA" id="ARBA00004613"/>
    </source>
</evidence>
<dbReference type="InterPro" id="IPR018097">
    <property type="entry name" value="EGF_Ca-bd_CS"/>
</dbReference>
<keyword evidence="3 9" id="KW-0245">EGF-like domain</keyword>
<keyword evidence="7 9" id="KW-1015">Disulfide bond</keyword>
<dbReference type="SUPFAM" id="SSF57184">
    <property type="entry name" value="Growth factor receptor domain"/>
    <property type="match status" value="3"/>
</dbReference>
<dbReference type="InterPro" id="IPR024731">
    <property type="entry name" value="NELL2-like_EGF"/>
</dbReference>
<feature type="domain" description="EGF-like" evidence="12">
    <location>
        <begin position="366"/>
        <end position="406"/>
    </location>
</feature>
<accession>C3Z6V9</accession>
<dbReference type="InterPro" id="IPR009030">
    <property type="entry name" value="Growth_fac_rcpt_cys_sf"/>
</dbReference>
<feature type="domain" description="EGF-like" evidence="12">
    <location>
        <begin position="228"/>
        <end position="270"/>
    </location>
</feature>
<dbReference type="SUPFAM" id="SSF82671">
    <property type="entry name" value="SEA domain"/>
    <property type="match status" value="1"/>
</dbReference>
<dbReference type="InterPro" id="IPR015919">
    <property type="entry name" value="Cadherin-like_sf"/>
</dbReference>
<feature type="disulfide bond" evidence="9">
    <location>
        <begin position="260"/>
        <end position="269"/>
    </location>
</feature>
<feature type="domain" description="VWFD" evidence="13">
    <location>
        <begin position="1"/>
        <end position="68"/>
    </location>
</feature>
<keyword evidence="8" id="KW-0325">Glycoprotein</keyword>
<dbReference type="InParanoid" id="C3Z6V9"/>
<dbReference type="SUPFAM" id="SSF57196">
    <property type="entry name" value="EGF/Laminin"/>
    <property type="match status" value="3"/>
</dbReference>
<dbReference type="eggNOG" id="KOG1217">
    <property type="taxonomic scope" value="Eukaryota"/>
</dbReference>
<name>C3Z6V9_BRAFL</name>
<evidence type="ECO:0000256" key="5">
    <source>
        <dbReference type="ARBA" id="ARBA00022737"/>
    </source>
</evidence>
<keyword evidence="2" id="KW-0964">Secreted</keyword>
<dbReference type="InterPro" id="IPR000082">
    <property type="entry name" value="SEA_dom"/>
</dbReference>
<dbReference type="InterPro" id="IPR026823">
    <property type="entry name" value="cEGF"/>
</dbReference>
<dbReference type="SUPFAM" id="SSF49313">
    <property type="entry name" value="Cadherin-like"/>
    <property type="match status" value="1"/>
</dbReference>
<evidence type="ECO:0000259" key="11">
    <source>
        <dbReference type="PROSITE" id="PS50024"/>
    </source>
</evidence>
<organism>
    <name type="scientific">Branchiostoma floridae</name>
    <name type="common">Florida lancelet</name>
    <name type="synonym">Amphioxus</name>
    <dbReference type="NCBI Taxonomy" id="7739"/>
    <lineage>
        <taxon>Eukaryota</taxon>
        <taxon>Metazoa</taxon>
        <taxon>Chordata</taxon>
        <taxon>Cephalochordata</taxon>
        <taxon>Leptocardii</taxon>
        <taxon>Amphioxiformes</taxon>
        <taxon>Branchiostomatidae</taxon>
        <taxon>Branchiostoma</taxon>
    </lineage>
</organism>
<dbReference type="PROSITE" id="PS50026">
    <property type="entry name" value="EGF_3"/>
    <property type="match status" value="5"/>
</dbReference>
<dbReference type="Pfam" id="PF07645">
    <property type="entry name" value="EGF_CA"/>
    <property type="match status" value="5"/>
</dbReference>
<dbReference type="FunFam" id="2.10.25.10:FF:000038">
    <property type="entry name" value="Fibrillin 2"/>
    <property type="match status" value="1"/>
</dbReference>
<feature type="transmembrane region" description="Helical" evidence="10">
    <location>
        <begin position="868"/>
        <end position="893"/>
    </location>
</feature>
<evidence type="ECO:0000313" key="14">
    <source>
        <dbReference type="EMBL" id="EEN51555.1"/>
    </source>
</evidence>
<evidence type="ECO:0000256" key="9">
    <source>
        <dbReference type="PROSITE-ProRule" id="PRU00076"/>
    </source>
</evidence>
<dbReference type="PROSITE" id="PS50024">
    <property type="entry name" value="SEA"/>
    <property type="match status" value="1"/>
</dbReference>
<dbReference type="Gene3D" id="3.30.70.960">
    <property type="entry name" value="SEA domain"/>
    <property type="match status" value="1"/>
</dbReference>
<dbReference type="InterPro" id="IPR049883">
    <property type="entry name" value="NOTCH1_EGF-like"/>
</dbReference>
<evidence type="ECO:0000259" key="13">
    <source>
        <dbReference type="PROSITE" id="PS51233"/>
    </source>
</evidence>
<dbReference type="SMART" id="SM00200">
    <property type="entry name" value="SEA"/>
    <property type="match status" value="1"/>
</dbReference>
<dbReference type="Pfam" id="PF01390">
    <property type="entry name" value="SEA"/>
    <property type="match status" value="1"/>
</dbReference>
<dbReference type="Gene3D" id="2.60.40.10">
    <property type="entry name" value="Immunoglobulins"/>
    <property type="match status" value="1"/>
</dbReference>
<dbReference type="GO" id="GO:0016020">
    <property type="term" value="C:membrane"/>
    <property type="evidence" value="ECO:0007669"/>
    <property type="project" value="InterPro"/>
</dbReference>
<dbReference type="GO" id="GO:0005576">
    <property type="term" value="C:extracellular region"/>
    <property type="evidence" value="ECO:0007669"/>
    <property type="project" value="UniProtKB-SubCell"/>
</dbReference>
<dbReference type="PROSITE" id="PS00010">
    <property type="entry name" value="ASX_HYDROXYL"/>
    <property type="match status" value="7"/>
</dbReference>
<dbReference type="PROSITE" id="PS51233">
    <property type="entry name" value="VWFD"/>
    <property type="match status" value="1"/>
</dbReference>
<dbReference type="PANTHER" id="PTHR24039">
    <property type="entry name" value="FIBRILLIN-RELATED"/>
    <property type="match status" value="1"/>
</dbReference>
<feature type="domain" description="EGF-like" evidence="12">
    <location>
        <begin position="529"/>
        <end position="574"/>
    </location>
</feature>
<dbReference type="FunFam" id="2.10.25.10:FF:000653">
    <property type="entry name" value="Putative Fibrillin-1"/>
    <property type="match status" value="1"/>
</dbReference>
<dbReference type="SMART" id="SM00181">
    <property type="entry name" value="EGF"/>
    <property type="match status" value="12"/>
</dbReference>
<dbReference type="FunFam" id="2.10.25.10:FF:000119">
    <property type="entry name" value="vitamin K-dependent protein S"/>
    <property type="match status" value="1"/>
</dbReference>
<keyword evidence="10" id="KW-0812">Transmembrane</keyword>
<dbReference type="InterPro" id="IPR000742">
    <property type="entry name" value="EGF"/>
</dbReference>
<feature type="domain" description="EGF-like" evidence="12">
    <location>
        <begin position="657"/>
        <end position="693"/>
    </location>
</feature>
<evidence type="ECO:0000256" key="2">
    <source>
        <dbReference type="ARBA" id="ARBA00022525"/>
    </source>
</evidence>
<dbReference type="InterPro" id="IPR013783">
    <property type="entry name" value="Ig-like_fold"/>
</dbReference>
<feature type="domain" description="SEA" evidence="11">
    <location>
        <begin position="700"/>
        <end position="812"/>
    </location>
</feature>
<dbReference type="GO" id="GO:0071944">
    <property type="term" value="C:cell periphery"/>
    <property type="evidence" value="ECO:0007669"/>
    <property type="project" value="UniProtKB-ARBA"/>
</dbReference>
<gene>
    <name evidence="14" type="ORF">BRAFLDRAFT_259927</name>
</gene>
<dbReference type="PROSITE" id="PS01187">
    <property type="entry name" value="EGF_CA"/>
    <property type="match status" value="5"/>
</dbReference>
<evidence type="ECO:0008006" key="15">
    <source>
        <dbReference type="Google" id="ProtNLM"/>
    </source>
</evidence>
<dbReference type="Pfam" id="PF12662">
    <property type="entry name" value="cEGF"/>
    <property type="match status" value="1"/>
</dbReference>
<dbReference type="InterPro" id="IPR001846">
    <property type="entry name" value="VWF_type-D"/>
</dbReference>
<evidence type="ECO:0000256" key="8">
    <source>
        <dbReference type="ARBA" id="ARBA00023180"/>
    </source>
</evidence>
<dbReference type="Pfam" id="PF12947">
    <property type="entry name" value="EGF_3"/>
    <property type="match status" value="1"/>
</dbReference>
<dbReference type="FunFam" id="2.10.25.10:FF:000008">
    <property type="entry name" value="Signal peptide, CUB domain, EGF-like 2"/>
    <property type="match status" value="1"/>
</dbReference>
<dbReference type="CDD" id="cd00054">
    <property type="entry name" value="EGF_CA"/>
    <property type="match status" value="4"/>
</dbReference>
<dbReference type="PROSITE" id="PS01186">
    <property type="entry name" value="EGF_2"/>
    <property type="match status" value="5"/>
</dbReference>
<keyword evidence="5" id="KW-0677">Repeat</keyword>
<comment type="caution">
    <text evidence="9">Lacks conserved residue(s) required for the propagation of feature annotation.</text>
</comment>
<dbReference type="Pfam" id="PF14670">
    <property type="entry name" value="FXa_inhibition"/>
    <property type="match status" value="1"/>
</dbReference>
<dbReference type="InterPro" id="IPR000152">
    <property type="entry name" value="EGF-type_Asp/Asn_hydroxyl_site"/>
</dbReference>
<evidence type="ECO:0000256" key="3">
    <source>
        <dbReference type="ARBA" id="ARBA00022536"/>
    </source>
</evidence>
<evidence type="ECO:0000256" key="10">
    <source>
        <dbReference type="SAM" id="Phobius"/>
    </source>
</evidence>
<evidence type="ECO:0000256" key="6">
    <source>
        <dbReference type="ARBA" id="ARBA00022837"/>
    </source>
</evidence>
<proteinExistence type="predicted"/>
<dbReference type="InterPro" id="IPR001881">
    <property type="entry name" value="EGF-like_Ca-bd_dom"/>
</dbReference>
<dbReference type="AlphaFoldDB" id="C3Z6V9"/>
<sequence>MLTYAVSMTPDMKSKLKGLLGNFNGNNADEFAWPNGTAVSFSNASNPSEEELFEWGQSWALRTTGDTSLFSVYPDGKNAATYGNSTFTPLFFNLDTMFPNETDKARAIEVCGGADKKECLFDIALTGNEEVGAAAAAALDAVANSNAALSNTPPVFNVTSEIRATVGQEYGLQLEATDDGAVTISVAQGPGSLNGSNYYTWTPSDTSNYTIQFLATDDVGASTSQTPDITVCACQNGGTCNFDTTLTARSSGFAIATCNCQLGFVGDYCETDYNGCSVTPCYPGVNCTDAVAPLSGGAKEYTCGSCPAGMVGDGESCVDLNECLVASNDSNVHQCKNATCFNEAPGYRCECLSGYSIMADNRTCVDIDECSTGTDNCHVEATCTNTEGSFTCACNTGYSGDGTTCSDIDECQTNNGGCDRICSNSAGSYACSCDVGFRLQDDKHTCEDIDECAGPTNGCQQSCTNTAGGFACTCKEYYALASDGKSCEPAISCSNDTSCTQLCAVINATEVCDCNAGYNLDSDGITCNDFDECANAANNSCDPTNGQCTNLPGTFNCSCSTGYQIEAGGGTLCDDIDECQTNTGGCAQVCTNQGGSFNCSCNAGYQLNSDGRACDAESQCLVKNCTPSGIASCAVINSVETCLCADGYEANDTMCVDVNECSTMCKGTNMQCNNTVGSYMCSCVAGFVQKTVNGSMTCEETKAFSGSIRITSVSFTSDLADTSSSAFKTLAASVESSLDTMYSSQLGAAFQSTTVTGFTNGSVVTAYTVNLVSNSTVNSTSLASALQAAVQAGGAGGFSFDASSITVADIDECAGENSCHAQATCANTEGSYTCTCNNGYTDNSASGAKSGSTCEATSTEEASSSQTLAIALGVTFGILGVAIIMAILVMVALKSKKGSATISPEE</sequence>
<dbReference type="PANTHER" id="PTHR24039:SF58">
    <property type="entry name" value="EGF-LIKE DOMAIN-CONTAINING PROTEIN"/>
    <property type="match status" value="1"/>
</dbReference>
<comment type="subcellular location">
    <subcellularLocation>
        <location evidence="1">Secreted</location>
    </subcellularLocation>
</comment>
<dbReference type="EMBL" id="GG666590">
    <property type="protein sequence ID" value="EEN51555.1"/>
    <property type="molecule type" value="Genomic_DNA"/>
</dbReference>
<evidence type="ECO:0000259" key="12">
    <source>
        <dbReference type="PROSITE" id="PS50026"/>
    </source>
</evidence>